<proteinExistence type="predicted"/>
<evidence type="ECO:0000313" key="1">
    <source>
        <dbReference type="EMBL" id="VFQ97471.1"/>
    </source>
</evidence>
<gene>
    <name evidence="1" type="ORF">CCAM_LOCUS39247</name>
</gene>
<organism evidence="1 2">
    <name type="scientific">Cuscuta campestris</name>
    <dbReference type="NCBI Taxonomy" id="132261"/>
    <lineage>
        <taxon>Eukaryota</taxon>
        <taxon>Viridiplantae</taxon>
        <taxon>Streptophyta</taxon>
        <taxon>Embryophyta</taxon>
        <taxon>Tracheophyta</taxon>
        <taxon>Spermatophyta</taxon>
        <taxon>Magnoliopsida</taxon>
        <taxon>eudicotyledons</taxon>
        <taxon>Gunneridae</taxon>
        <taxon>Pentapetalae</taxon>
        <taxon>asterids</taxon>
        <taxon>lamiids</taxon>
        <taxon>Solanales</taxon>
        <taxon>Convolvulaceae</taxon>
        <taxon>Cuscuteae</taxon>
        <taxon>Cuscuta</taxon>
        <taxon>Cuscuta subgen. Grammica</taxon>
        <taxon>Cuscuta sect. Cleistogrammica</taxon>
    </lineage>
</organism>
<evidence type="ECO:0000313" key="2">
    <source>
        <dbReference type="Proteomes" id="UP000595140"/>
    </source>
</evidence>
<keyword evidence="2" id="KW-1185">Reference proteome</keyword>
<reference evidence="1 2" key="1">
    <citation type="submission" date="2018-04" db="EMBL/GenBank/DDBJ databases">
        <authorList>
            <person name="Vogel A."/>
        </authorList>
    </citation>
    <scope>NUCLEOTIDE SEQUENCE [LARGE SCALE GENOMIC DNA]</scope>
</reference>
<dbReference type="EMBL" id="OOIL02006544">
    <property type="protein sequence ID" value="VFQ97471.1"/>
    <property type="molecule type" value="Genomic_DNA"/>
</dbReference>
<name>A0A484N7Y6_9ASTE</name>
<dbReference type="AlphaFoldDB" id="A0A484N7Y6"/>
<sequence length="75" mass="7843">MAGPGLNPFIFSATALFFTFLLLAISKLLAPGVFLYSLEVPGAAKAAGLVPAQTSKVCPQTVRRNASKNAQKSFS</sequence>
<dbReference type="Proteomes" id="UP000595140">
    <property type="component" value="Unassembled WGS sequence"/>
</dbReference>
<accession>A0A484N7Y6</accession>
<protein>
    <submittedName>
        <fullName evidence="1">Uncharacterized protein</fullName>
    </submittedName>
</protein>